<dbReference type="PROSITE" id="PS00623">
    <property type="entry name" value="GMC_OXRED_1"/>
    <property type="match status" value="1"/>
</dbReference>
<dbReference type="OrthoDB" id="269227at2759"/>
<reference evidence="8" key="1">
    <citation type="submission" date="2022-01" db="EMBL/GenBank/DDBJ databases">
        <authorList>
            <person name="King R."/>
        </authorList>
    </citation>
    <scope>NUCLEOTIDE SEQUENCE</scope>
</reference>
<dbReference type="SUPFAM" id="SSF54373">
    <property type="entry name" value="FAD-linked reductases, C-terminal domain"/>
    <property type="match status" value="1"/>
</dbReference>
<evidence type="ECO:0000313" key="8">
    <source>
        <dbReference type="EMBL" id="CAG9770840.1"/>
    </source>
</evidence>
<gene>
    <name evidence="8" type="ORF">CEUTPL_LOCUS11284</name>
</gene>
<dbReference type="InterPro" id="IPR036188">
    <property type="entry name" value="FAD/NAD-bd_sf"/>
</dbReference>
<accession>A0A9N9MX36</accession>
<evidence type="ECO:0000259" key="6">
    <source>
        <dbReference type="PROSITE" id="PS00623"/>
    </source>
</evidence>
<evidence type="ECO:0000256" key="3">
    <source>
        <dbReference type="PIRSR" id="PIRSR000137-2"/>
    </source>
</evidence>
<evidence type="ECO:0000256" key="5">
    <source>
        <dbReference type="SAM" id="SignalP"/>
    </source>
</evidence>
<evidence type="ECO:0000256" key="4">
    <source>
        <dbReference type="RuleBase" id="RU003968"/>
    </source>
</evidence>
<comment type="cofactor">
    <cofactor evidence="3">
        <name>FAD</name>
        <dbReference type="ChEBI" id="CHEBI:57692"/>
    </cofactor>
</comment>
<dbReference type="Pfam" id="PF05199">
    <property type="entry name" value="GMC_oxred_C"/>
    <property type="match status" value="1"/>
</dbReference>
<dbReference type="GO" id="GO:0050660">
    <property type="term" value="F:flavin adenine dinucleotide binding"/>
    <property type="evidence" value="ECO:0007669"/>
    <property type="project" value="InterPro"/>
</dbReference>
<dbReference type="InterPro" id="IPR007867">
    <property type="entry name" value="GMC_OxRtase_C"/>
</dbReference>
<sequence>MYYKSLFLLLICCSVTFQQSILEGVIKLIQEGQDQITAEPPDLRANEMLKEYDFIIVGAGTAGCALANRLTENPEWNVLLVEAGRPENFLMDLPILANYLQFTESNWRYKTEPDGKACLGMDGTQCNWPRGKVVGGSSVLNYMIYTRGNWRDYDNWAAMGNQGWSFDEVLPYFKKIENFTVPGPHAPGYHGHEGYLDVSYAPYRTRIADAIVNSSIQNGFSYVDYNGPTQVGVSYLQLSLREGVRASSSRAYLHPISSRPNLHVTKYTMVKKIVIDPQTKQVQGVEMVKNGRTYFVKAKKEVISSAGAINSPQLLMLSGVGPKKHLSNIGIPVISNLRVGYNLMDHIAIGGITFLINETISLKTERLISNQYLKDFFNDHKGPLTIPGGCEVLIFHDFEHPGDPNGYPDIELLFQGGSIVSDIVLRKDFGITDEIYNAVFKPIEDLDSFMVFPMLLRPKSKGRIMLKSANYKNKPYIYSNYFAEPEDMETMLKGVRLILNITSQPALKALGARLHTIPIPQCSNIPFGRDEYFECMARYFTFTIYHQSGTCKMGPSSDKKAVVDPRLRVYGVKGLRVIDASIMPEIPAAHTNSPTFMIAEKGADMIKEDWGFATNLIR</sequence>
<dbReference type="Proteomes" id="UP001152799">
    <property type="component" value="Chromosome 6"/>
</dbReference>
<comment type="similarity">
    <text evidence="1 4">Belongs to the GMC oxidoreductase family.</text>
</comment>
<dbReference type="PANTHER" id="PTHR11552">
    <property type="entry name" value="GLUCOSE-METHANOL-CHOLINE GMC OXIDOREDUCTASE"/>
    <property type="match status" value="1"/>
</dbReference>
<feature type="active site" description="Proton donor" evidence="2">
    <location>
        <position position="546"/>
    </location>
</feature>
<dbReference type="Pfam" id="PF00732">
    <property type="entry name" value="GMC_oxred_N"/>
    <property type="match status" value="1"/>
</dbReference>
<dbReference type="AlphaFoldDB" id="A0A9N9MX36"/>
<dbReference type="InterPro" id="IPR000172">
    <property type="entry name" value="GMC_OxRdtase_N"/>
</dbReference>
<dbReference type="PANTHER" id="PTHR11552:SF158">
    <property type="entry name" value="GH23626P-RELATED"/>
    <property type="match status" value="1"/>
</dbReference>
<name>A0A9N9MX36_9CUCU</name>
<dbReference type="InterPro" id="IPR012132">
    <property type="entry name" value="GMC_OxRdtase"/>
</dbReference>
<dbReference type="Gene3D" id="3.50.50.60">
    <property type="entry name" value="FAD/NAD(P)-binding domain"/>
    <property type="match status" value="1"/>
</dbReference>
<proteinExistence type="inferred from homology"/>
<feature type="signal peptide" evidence="5">
    <location>
        <begin position="1"/>
        <end position="18"/>
    </location>
</feature>
<keyword evidence="5" id="KW-0732">Signal</keyword>
<dbReference type="Gene3D" id="3.30.560.10">
    <property type="entry name" value="Glucose Oxidase, domain 3"/>
    <property type="match status" value="1"/>
</dbReference>
<dbReference type="SUPFAM" id="SSF51905">
    <property type="entry name" value="FAD/NAD(P)-binding domain"/>
    <property type="match status" value="1"/>
</dbReference>
<dbReference type="GO" id="GO:0016614">
    <property type="term" value="F:oxidoreductase activity, acting on CH-OH group of donors"/>
    <property type="evidence" value="ECO:0007669"/>
    <property type="project" value="InterPro"/>
</dbReference>
<keyword evidence="3 4" id="KW-0274">FAD</keyword>
<feature type="active site" description="Proton acceptor" evidence="2">
    <location>
        <position position="590"/>
    </location>
</feature>
<feature type="chain" id="PRO_5040124372" description="Glucose-methanol-choline oxidoreductase N-terminal domain-containing protein" evidence="5">
    <location>
        <begin position="19"/>
        <end position="618"/>
    </location>
</feature>
<feature type="binding site" evidence="3">
    <location>
        <position position="270"/>
    </location>
    <ligand>
        <name>FAD</name>
        <dbReference type="ChEBI" id="CHEBI:57692"/>
    </ligand>
</feature>
<feature type="domain" description="Glucose-methanol-choline oxidoreductase N-terminal" evidence="6">
    <location>
        <begin position="131"/>
        <end position="154"/>
    </location>
</feature>
<keyword evidence="4" id="KW-0285">Flavoprotein</keyword>
<keyword evidence="9" id="KW-1185">Reference proteome</keyword>
<protein>
    <recommendedName>
        <fullName evidence="6 7">Glucose-methanol-choline oxidoreductase N-terminal domain-containing protein</fullName>
    </recommendedName>
</protein>
<evidence type="ECO:0000256" key="2">
    <source>
        <dbReference type="PIRSR" id="PIRSR000137-1"/>
    </source>
</evidence>
<feature type="domain" description="Glucose-methanol-choline oxidoreductase N-terminal" evidence="7">
    <location>
        <begin position="307"/>
        <end position="321"/>
    </location>
</feature>
<dbReference type="PROSITE" id="PS00624">
    <property type="entry name" value="GMC_OXRED_2"/>
    <property type="match status" value="1"/>
</dbReference>
<organism evidence="8 9">
    <name type="scientific">Ceutorhynchus assimilis</name>
    <name type="common">cabbage seed weevil</name>
    <dbReference type="NCBI Taxonomy" id="467358"/>
    <lineage>
        <taxon>Eukaryota</taxon>
        <taxon>Metazoa</taxon>
        <taxon>Ecdysozoa</taxon>
        <taxon>Arthropoda</taxon>
        <taxon>Hexapoda</taxon>
        <taxon>Insecta</taxon>
        <taxon>Pterygota</taxon>
        <taxon>Neoptera</taxon>
        <taxon>Endopterygota</taxon>
        <taxon>Coleoptera</taxon>
        <taxon>Polyphaga</taxon>
        <taxon>Cucujiformia</taxon>
        <taxon>Curculionidae</taxon>
        <taxon>Ceutorhynchinae</taxon>
        <taxon>Ceutorhynchus</taxon>
    </lineage>
</organism>
<evidence type="ECO:0000256" key="1">
    <source>
        <dbReference type="ARBA" id="ARBA00010790"/>
    </source>
</evidence>
<dbReference type="PIRSF" id="PIRSF000137">
    <property type="entry name" value="Alcohol_oxidase"/>
    <property type="match status" value="1"/>
</dbReference>
<evidence type="ECO:0000259" key="7">
    <source>
        <dbReference type="PROSITE" id="PS00624"/>
    </source>
</evidence>
<dbReference type="EMBL" id="OU892282">
    <property type="protein sequence ID" value="CAG9770840.1"/>
    <property type="molecule type" value="Genomic_DNA"/>
</dbReference>
<evidence type="ECO:0000313" key="9">
    <source>
        <dbReference type="Proteomes" id="UP001152799"/>
    </source>
</evidence>
<feature type="binding site" evidence="3">
    <location>
        <position position="133"/>
    </location>
    <ligand>
        <name>FAD</name>
        <dbReference type="ChEBI" id="CHEBI:57692"/>
    </ligand>
</feature>